<keyword evidence="3" id="KW-0808">Transferase</keyword>
<dbReference type="Gene3D" id="3.40.250.10">
    <property type="entry name" value="Rhodanese-like domain"/>
    <property type="match status" value="2"/>
</dbReference>
<evidence type="ECO:0000259" key="4">
    <source>
        <dbReference type="PROSITE" id="PS50206"/>
    </source>
</evidence>
<sequence length="305" mass="35068">MADIRTAIFDRKTEASAETGEYLSASSGYAYPDVLVETDWVAEHLSDPAVRLIEADEDVILYEVGHIPGAVKLDWQVDVQDHINRDFIDQQRFAQLMNRWGITNDTMLVFYGDKNNWYACYSFWLFSMYGHTKIKVMNGGRTKWEAERRLLTREVPHYEACVYHAQAPDETIRVFRDDVIFGLKNPGRRLLDVRSQQEYAGELSPTAEYSHEEAQRSGHIPGARNVPWNSAINEDGTFKSAEELRRIYSCQDITPDNEVVTYCQIGERAAHSWFVLAKLLGYPRVRNYDGSWTEWGNIAGLPVEK</sequence>
<dbReference type="PROSITE" id="PS00683">
    <property type="entry name" value="RHODANESE_2"/>
    <property type="match status" value="1"/>
</dbReference>
<feature type="domain" description="Rhodanese" evidence="4">
    <location>
        <begin position="184"/>
        <end position="304"/>
    </location>
</feature>
<accession>A0A8J3IX60</accession>
<name>A0A8J3IX60_9CHLR</name>
<evidence type="ECO:0000313" key="6">
    <source>
        <dbReference type="Proteomes" id="UP000597444"/>
    </source>
</evidence>
<dbReference type="SUPFAM" id="SSF52821">
    <property type="entry name" value="Rhodanese/Cell cycle control phosphatase"/>
    <property type="match status" value="2"/>
</dbReference>
<dbReference type="InterPro" id="IPR001763">
    <property type="entry name" value="Rhodanese-like_dom"/>
</dbReference>
<protein>
    <recommendedName>
        <fullName evidence="3">Sulfurtransferase</fullName>
    </recommendedName>
</protein>
<evidence type="ECO:0000256" key="1">
    <source>
        <dbReference type="ARBA" id="ARBA00022737"/>
    </source>
</evidence>
<keyword evidence="6" id="KW-1185">Reference proteome</keyword>
<reference evidence="5" key="1">
    <citation type="submission" date="2020-10" db="EMBL/GenBank/DDBJ databases">
        <title>Taxonomic study of unclassified bacteria belonging to the class Ktedonobacteria.</title>
        <authorList>
            <person name="Yabe S."/>
            <person name="Wang C.M."/>
            <person name="Zheng Y."/>
            <person name="Sakai Y."/>
            <person name="Cavaletti L."/>
            <person name="Monciardini P."/>
            <person name="Donadio S."/>
        </authorList>
    </citation>
    <scope>NUCLEOTIDE SEQUENCE</scope>
    <source>
        <strain evidence="5">ID150040</strain>
    </source>
</reference>
<dbReference type="AlphaFoldDB" id="A0A8J3IX60"/>
<organism evidence="5 6">
    <name type="scientific">Reticulibacter mediterranei</name>
    <dbReference type="NCBI Taxonomy" id="2778369"/>
    <lineage>
        <taxon>Bacteria</taxon>
        <taxon>Bacillati</taxon>
        <taxon>Chloroflexota</taxon>
        <taxon>Ktedonobacteria</taxon>
        <taxon>Ktedonobacterales</taxon>
        <taxon>Reticulibacteraceae</taxon>
        <taxon>Reticulibacter</taxon>
    </lineage>
</organism>
<dbReference type="Pfam" id="PF00581">
    <property type="entry name" value="Rhodanese"/>
    <property type="match status" value="2"/>
</dbReference>
<feature type="domain" description="Rhodanese" evidence="4">
    <location>
        <begin position="46"/>
        <end position="153"/>
    </location>
</feature>
<dbReference type="CDD" id="cd01449">
    <property type="entry name" value="TST_Repeat_2"/>
    <property type="match status" value="1"/>
</dbReference>
<dbReference type="InterPro" id="IPR036873">
    <property type="entry name" value="Rhodanese-like_dom_sf"/>
</dbReference>
<evidence type="ECO:0000313" key="5">
    <source>
        <dbReference type="EMBL" id="GHO96921.1"/>
    </source>
</evidence>
<dbReference type="PROSITE" id="PS00380">
    <property type="entry name" value="RHODANESE_1"/>
    <property type="match status" value="1"/>
</dbReference>
<dbReference type="Proteomes" id="UP000597444">
    <property type="component" value="Unassembled WGS sequence"/>
</dbReference>
<dbReference type="EMBL" id="BNJK01000001">
    <property type="protein sequence ID" value="GHO96921.1"/>
    <property type="molecule type" value="Genomic_DNA"/>
</dbReference>
<proteinExistence type="predicted"/>
<evidence type="ECO:0000256" key="3">
    <source>
        <dbReference type="RuleBase" id="RU000507"/>
    </source>
</evidence>
<dbReference type="InterPro" id="IPR051126">
    <property type="entry name" value="Thiosulfate_sulfurtransferase"/>
</dbReference>
<dbReference type="InterPro" id="IPR001307">
    <property type="entry name" value="Thiosulphate_STrfase_CS"/>
</dbReference>
<comment type="caution">
    <text evidence="5">The sequence shown here is derived from an EMBL/GenBank/DDBJ whole genome shotgun (WGS) entry which is preliminary data.</text>
</comment>
<comment type="catalytic activity">
    <reaction evidence="2">
        <text>thiosulfate + hydrogen cyanide = thiocyanate + sulfite + 2 H(+)</text>
        <dbReference type="Rhea" id="RHEA:16881"/>
        <dbReference type="ChEBI" id="CHEBI:15378"/>
        <dbReference type="ChEBI" id="CHEBI:17359"/>
        <dbReference type="ChEBI" id="CHEBI:18022"/>
        <dbReference type="ChEBI" id="CHEBI:18407"/>
        <dbReference type="ChEBI" id="CHEBI:33542"/>
        <dbReference type="EC" id="2.8.1.1"/>
    </reaction>
</comment>
<dbReference type="SMART" id="SM00450">
    <property type="entry name" value="RHOD"/>
    <property type="match status" value="2"/>
</dbReference>
<evidence type="ECO:0000256" key="2">
    <source>
        <dbReference type="ARBA" id="ARBA00047549"/>
    </source>
</evidence>
<dbReference type="PANTHER" id="PTHR43855:SF1">
    <property type="entry name" value="THIOSULFATE SULFURTRANSFERASE"/>
    <property type="match status" value="1"/>
</dbReference>
<keyword evidence="1" id="KW-0677">Repeat</keyword>
<dbReference type="CDD" id="cd01448">
    <property type="entry name" value="TST_Repeat_1"/>
    <property type="match status" value="1"/>
</dbReference>
<dbReference type="RefSeq" id="WP_220207510.1">
    <property type="nucleotide sequence ID" value="NZ_BNJK01000001.1"/>
</dbReference>
<dbReference type="PROSITE" id="PS50206">
    <property type="entry name" value="RHODANESE_3"/>
    <property type="match status" value="2"/>
</dbReference>
<dbReference type="GO" id="GO:0004792">
    <property type="term" value="F:thiosulfate-cyanide sulfurtransferase activity"/>
    <property type="evidence" value="ECO:0007669"/>
    <property type="project" value="UniProtKB-EC"/>
</dbReference>
<dbReference type="PANTHER" id="PTHR43855">
    <property type="entry name" value="THIOSULFATE SULFURTRANSFERASE"/>
    <property type="match status" value="1"/>
</dbReference>
<gene>
    <name evidence="5" type="ORF">KSF_069690</name>
</gene>